<reference evidence="1" key="1">
    <citation type="submission" date="2019-12" db="EMBL/GenBank/DDBJ databases">
        <title>Comparative genomics gives insights into the taxonomy of the Azoarcus-Aromatoleum group and reveals separate origins of nif in the plant-associated Azoarcus and non-plant-associated Aromatoleum sub-groups.</title>
        <authorList>
            <person name="Lafos M."/>
            <person name="Maluk M."/>
            <person name="Batista M."/>
            <person name="Junghare M."/>
            <person name="Carmona M."/>
            <person name="Faoro H."/>
            <person name="Cruz L.M."/>
            <person name="Battistoni F."/>
            <person name="De Souza E."/>
            <person name="Pedrosa F."/>
            <person name="Chen W.-M."/>
            <person name="Poole P.S."/>
            <person name="Dixon R.A."/>
            <person name="James E.K."/>
        </authorList>
    </citation>
    <scope>NUCLEOTIDE SEQUENCE</scope>
    <source>
        <strain evidence="1">U120</strain>
    </source>
</reference>
<evidence type="ECO:0000313" key="1">
    <source>
        <dbReference type="EMBL" id="NMF92194.1"/>
    </source>
</evidence>
<dbReference type="RefSeq" id="WP_169197509.1">
    <property type="nucleotide sequence ID" value="NZ_WTVH02000009.1"/>
</dbReference>
<name>A0ABX1MW28_9RHOO</name>
<evidence type="ECO:0000313" key="2">
    <source>
        <dbReference type="Proteomes" id="UP000601990"/>
    </source>
</evidence>
<organism evidence="1 2">
    <name type="scientific">Aromatoleum buckelii</name>
    <dbReference type="NCBI Taxonomy" id="200254"/>
    <lineage>
        <taxon>Bacteria</taxon>
        <taxon>Pseudomonadati</taxon>
        <taxon>Pseudomonadota</taxon>
        <taxon>Betaproteobacteria</taxon>
        <taxon>Rhodocyclales</taxon>
        <taxon>Rhodocyclaceae</taxon>
        <taxon>Aromatoleum</taxon>
    </lineage>
</organism>
<comment type="caution">
    <text evidence="1">The sequence shown here is derived from an EMBL/GenBank/DDBJ whole genome shotgun (WGS) entry which is preliminary data.</text>
</comment>
<keyword evidence="2" id="KW-1185">Reference proteome</keyword>
<dbReference type="EMBL" id="WTVH01000002">
    <property type="protein sequence ID" value="NMF92194.1"/>
    <property type="molecule type" value="Genomic_DNA"/>
</dbReference>
<sequence length="53" mass="5643">MKGRRSPVEHFLDELGAADAYAGVGVQSIAARSGRDLQAYRGSAWLSCAPHRG</sequence>
<proteinExistence type="predicted"/>
<dbReference type="Proteomes" id="UP000601990">
    <property type="component" value="Unassembled WGS sequence"/>
</dbReference>
<protein>
    <recommendedName>
        <fullName evidence="3">Transposase</fullName>
    </recommendedName>
</protein>
<evidence type="ECO:0008006" key="3">
    <source>
        <dbReference type="Google" id="ProtNLM"/>
    </source>
</evidence>
<gene>
    <name evidence="1" type="ORF">GO608_02470</name>
</gene>
<accession>A0ABX1MW28</accession>